<feature type="non-terminal residue" evidence="1">
    <location>
        <position position="1"/>
    </location>
</feature>
<evidence type="ECO:0000313" key="1">
    <source>
        <dbReference type="EMBL" id="KAG5849604.1"/>
    </source>
</evidence>
<organism evidence="1 2">
    <name type="scientific">Anguilla anguilla</name>
    <name type="common">European freshwater eel</name>
    <name type="synonym">Muraena anguilla</name>
    <dbReference type="NCBI Taxonomy" id="7936"/>
    <lineage>
        <taxon>Eukaryota</taxon>
        <taxon>Metazoa</taxon>
        <taxon>Chordata</taxon>
        <taxon>Craniata</taxon>
        <taxon>Vertebrata</taxon>
        <taxon>Euteleostomi</taxon>
        <taxon>Actinopterygii</taxon>
        <taxon>Neopterygii</taxon>
        <taxon>Teleostei</taxon>
        <taxon>Anguilliformes</taxon>
        <taxon>Anguillidae</taxon>
        <taxon>Anguilla</taxon>
    </lineage>
</organism>
<sequence>MSFKFLKSNENIATLQAVLHFAFSPSLTLATWLRRRQTECITLVQIRVPPNLSSNQWVAKDVLGR</sequence>
<dbReference type="Proteomes" id="UP001044222">
    <property type="component" value="Unassembled WGS sequence"/>
</dbReference>
<proteinExistence type="predicted"/>
<protein>
    <submittedName>
        <fullName evidence="1">Uncharacterized protein</fullName>
    </submittedName>
</protein>
<evidence type="ECO:0000313" key="2">
    <source>
        <dbReference type="Proteomes" id="UP001044222"/>
    </source>
</evidence>
<gene>
    <name evidence="1" type="ORF">ANANG_G00112710</name>
</gene>
<keyword evidence="2" id="KW-1185">Reference proteome</keyword>
<reference evidence="1" key="1">
    <citation type="submission" date="2021-01" db="EMBL/GenBank/DDBJ databases">
        <title>A chromosome-scale assembly of European eel, Anguilla anguilla.</title>
        <authorList>
            <person name="Henkel C."/>
            <person name="Jong-Raadsen S.A."/>
            <person name="Dufour S."/>
            <person name="Weltzien F.-A."/>
            <person name="Palstra A.P."/>
            <person name="Pelster B."/>
            <person name="Spaink H.P."/>
            <person name="Van Den Thillart G.E."/>
            <person name="Jansen H."/>
            <person name="Zahm M."/>
            <person name="Klopp C."/>
            <person name="Cedric C."/>
            <person name="Louis A."/>
            <person name="Berthelot C."/>
            <person name="Parey E."/>
            <person name="Roest Crollius H."/>
            <person name="Montfort J."/>
            <person name="Robinson-Rechavi M."/>
            <person name="Bucao C."/>
            <person name="Bouchez O."/>
            <person name="Gislard M."/>
            <person name="Lluch J."/>
            <person name="Milhes M."/>
            <person name="Lampietro C."/>
            <person name="Lopez Roques C."/>
            <person name="Donnadieu C."/>
            <person name="Braasch I."/>
            <person name="Desvignes T."/>
            <person name="Postlethwait J."/>
            <person name="Bobe J."/>
            <person name="Guiguen Y."/>
            <person name="Dirks R."/>
        </authorList>
    </citation>
    <scope>NUCLEOTIDE SEQUENCE</scope>
    <source>
        <strain evidence="1">Tag_6206</strain>
        <tissue evidence="1">Liver</tissue>
    </source>
</reference>
<dbReference type="EMBL" id="JAFIRN010000005">
    <property type="protein sequence ID" value="KAG5849604.1"/>
    <property type="molecule type" value="Genomic_DNA"/>
</dbReference>
<dbReference type="AlphaFoldDB" id="A0A9D3MIL6"/>
<accession>A0A9D3MIL6</accession>
<name>A0A9D3MIL6_ANGAN</name>
<comment type="caution">
    <text evidence="1">The sequence shown here is derived from an EMBL/GenBank/DDBJ whole genome shotgun (WGS) entry which is preliminary data.</text>
</comment>